<evidence type="ECO:0000313" key="5">
    <source>
        <dbReference type="EMBL" id="OXA89557.1"/>
    </source>
</evidence>
<dbReference type="Proteomes" id="UP000198302">
    <property type="component" value="Unassembled WGS sequence"/>
</dbReference>
<dbReference type="ESTHER" id="9flao-a0a0d0f1v0">
    <property type="family name" value="BD-FAE"/>
</dbReference>
<dbReference type="SUPFAM" id="SSF53474">
    <property type="entry name" value="alpha/beta-Hydrolases"/>
    <property type="match status" value="1"/>
</dbReference>
<feature type="signal peptide" evidence="2">
    <location>
        <begin position="1"/>
        <end position="19"/>
    </location>
</feature>
<dbReference type="Proteomes" id="UP000032061">
    <property type="component" value="Unassembled WGS sequence"/>
</dbReference>
<proteinExistence type="predicted"/>
<name>A0A0D0F1V0_9FLAO</name>
<sequence>MKKIIFLLFIILNFQNTKAQEIKTMTYFQNDTIKLDLDLYLPQKKSNEKIPLIIFAFGGGFSGGERTSEKDFGMFMAKNGYAVASISYSLYMKGKDFGCKGTLTEKIKAIQIGVSDMWQATSFLIENANKYNLDTSKIFISGISAGAEIGFHASFWDYKLMNLYKNNLPENFKYAGFIGGSGAIQDINLITKEKAIPMLLAHGSNDDTVPYSAGSHRSCPTNASGWLILFGSYAVYNHMNDLHKDIELITFCGGGHEFSGYLFHQGQQYVLDFTNNVLKGKKFESHIIIPSKKKDAGNGKYLFCE</sequence>
<organism evidence="4 6">
    <name type="scientific">Flavobacterium hibernum</name>
    <dbReference type="NCBI Taxonomy" id="37752"/>
    <lineage>
        <taxon>Bacteria</taxon>
        <taxon>Pseudomonadati</taxon>
        <taxon>Bacteroidota</taxon>
        <taxon>Flavobacteriia</taxon>
        <taxon>Flavobacteriales</taxon>
        <taxon>Flavobacteriaceae</taxon>
        <taxon>Flavobacterium</taxon>
    </lineage>
</organism>
<dbReference type="InterPro" id="IPR049492">
    <property type="entry name" value="BD-FAE-like_dom"/>
</dbReference>
<dbReference type="EMBL" id="MUGX01000008">
    <property type="protein sequence ID" value="OXA89557.1"/>
    <property type="molecule type" value="Genomic_DNA"/>
</dbReference>
<dbReference type="Gene3D" id="3.40.50.1820">
    <property type="entry name" value="alpha/beta hydrolase"/>
    <property type="match status" value="1"/>
</dbReference>
<evidence type="ECO:0000259" key="3">
    <source>
        <dbReference type="Pfam" id="PF20434"/>
    </source>
</evidence>
<gene>
    <name evidence="5" type="ORF">B0A73_04005</name>
    <name evidence="4" type="ORF">IW18_06825</name>
</gene>
<evidence type="ECO:0000313" key="6">
    <source>
        <dbReference type="Proteomes" id="UP000032061"/>
    </source>
</evidence>
<feature type="domain" description="BD-FAE-like" evidence="3">
    <location>
        <begin position="37"/>
        <end position="150"/>
    </location>
</feature>
<dbReference type="InterPro" id="IPR029058">
    <property type="entry name" value="AB_hydrolase_fold"/>
</dbReference>
<dbReference type="GO" id="GO:0016787">
    <property type="term" value="F:hydrolase activity"/>
    <property type="evidence" value="ECO:0007669"/>
    <property type="project" value="UniProtKB-KW"/>
</dbReference>
<feature type="chain" id="PRO_5002221624" evidence="2">
    <location>
        <begin position="20"/>
        <end position="305"/>
    </location>
</feature>
<dbReference type="PANTHER" id="PTHR48081">
    <property type="entry name" value="AB HYDROLASE SUPERFAMILY PROTEIN C4A8.06C"/>
    <property type="match status" value="1"/>
</dbReference>
<keyword evidence="1" id="KW-0378">Hydrolase</keyword>
<keyword evidence="7" id="KW-1185">Reference proteome</keyword>
<accession>A0A0D0F1V0</accession>
<dbReference type="EMBL" id="JPRK01000006">
    <property type="protein sequence ID" value="KIO53506.1"/>
    <property type="molecule type" value="Genomic_DNA"/>
</dbReference>
<dbReference type="RefSeq" id="WP_041516846.1">
    <property type="nucleotide sequence ID" value="NZ_JPRK01000006.1"/>
</dbReference>
<evidence type="ECO:0000313" key="7">
    <source>
        <dbReference type="Proteomes" id="UP000198302"/>
    </source>
</evidence>
<evidence type="ECO:0000256" key="2">
    <source>
        <dbReference type="SAM" id="SignalP"/>
    </source>
</evidence>
<dbReference type="OrthoDB" id="9803990at2"/>
<dbReference type="InterPro" id="IPR050300">
    <property type="entry name" value="GDXG_lipolytic_enzyme"/>
</dbReference>
<reference evidence="5 7" key="2">
    <citation type="submission" date="2016-11" db="EMBL/GenBank/DDBJ databases">
        <title>Whole genomes of Flavobacteriaceae.</title>
        <authorList>
            <person name="Stine C."/>
            <person name="Li C."/>
            <person name="Tadesse D."/>
        </authorList>
    </citation>
    <scope>NUCLEOTIDE SEQUENCE [LARGE SCALE GENOMIC DNA]</scope>
    <source>
        <strain evidence="5 7">ATCC 51468</strain>
    </source>
</reference>
<protein>
    <submittedName>
        <fullName evidence="4">Esterase</fullName>
    </submittedName>
</protein>
<reference evidence="4 6" key="1">
    <citation type="submission" date="2015-01" db="EMBL/GenBank/DDBJ databases">
        <title>Genome of Flavobacterium hibernum DSM 12611.</title>
        <authorList>
            <person name="Stropko S.J."/>
            <person name="Pipes S.E."/>
            <person name="Newman J.D."/>
        </authorList>
    </citation>
    <scope>NUCLEOTIDE SEQUENCE [LARGE SCALE GENOMIC DNA]</scope>
    <source>
        <strain evidence="4 6">DSM 12611</strain>
    </source>
</reference>
<dbReference type="Pfam" id="PF20434">
    <property type="entry name" value="BD-FAE"/>
    <property type="match status" value="1"/>
</dbReference>
<dbReference type="AlphaFoldDB" id="A0A0D0F1V0"/>
<dbReference type="STRING" id="37752.IW18_06825"/>
<comment type="caution">
    <text evidence="4">The sequence shown here is derived from an EMBL/GenBank/DDBJ whole genome shotgun (WGS) entry which is preliminary data.</text>
</comment>
<keyword evidence="2" id="KW-0732">Signal</keyword>
<evidence type="ECO:0000256" key="1">
    <source>
        <dbReference type="ARBA" id="ARBA00022801"/>
    </source>
</evidence>
<evidence type="ECO:0000313" key="4">
    <source>
        <dbReference type="EMBL" id="KIO53506.1"/>
    </source>
</evidence>